<accession>A0A1C5ACB5</accession>
<dbReference type="RefSeq" id="WP_074476925.1">
    <property type="nucleotide sequence ID" value="NZ_FMCT01000012.1"/>
</dbReference>
<sequence length="136" mass="14635">MTATDDLTVWLGGVLDRIEQRAQAAANHGPTWRYSDGNIYPSDTSRHPGPIATGTYGGGLEDAHGEHIAGNDPAHVLHRIAIDRRIIAAHPIGEHGYCTNCWADGGVRSVDAPCPTLRLLAAAHDAEPGYRPEWKP</sequence>
<dbReference type="EMBL" id="FMCT01000012">
    <property type="protein sequence ID" value="SCF42843.1"/>
    <property type="molecule type" value="Genomic_DNA"/>
</dbReference>
<dbReference type="InterPro" id="IPR046193">
    <property type="entry name" value="DUF6221"/>
</dbReference>
<dbReference type="Proteomes" id="UP000183585">
    <property type="component" value="Unassembled WGS sequence"/>
</dbReference>
<evidence type="ECO:0000313" key="1">
    <source>
        <dbReference type="EMBL" id="SCF42843.1"/>
    </source>
</evidence>
<gene>
    <name evidence="1" type="ORF">GA0070563_112140</name>
</gene>
<dbReference type="Pfam" id="PF19730">
    <property type="entry name" value="DUF6221"/>
    <property type="match status" value="1"/>
</dbReference>
<evidence type="ECO:0000313" key="2">
    <source>
        <dbReference type="Proteomes" id="UP000183585"/>
    </source>
</evidence>
<organism evidence="1 2">
    <name type="scientific">Micromonospora carbonacea</name>
    <dbReference type="NCBI Taxonomy" id="47853"/>
    <lineage>
        <taxon>Bacteria</taxon>
        <taxon>Bacillati</taxon>
        <taxon>Actinomycetota</taxon>
        <taxon>Actinomycetes</taxon>
        <taxon>Micromonosporales</taxon>
        <taxon>Micromonosporaceae</taxon>
        <taxon>Micromonospora</taxon>
    </lineage>
</organism>
<keyword evidence="2" id="KW-1185">Reference proteome</keyword>
<name>A0A1C5ACB5_9ACTN</name>
<reference evidence="2" key="1">
    <citation type="submission" date="2016-06" db="EMBL/GenBank/DDBJ databases">
        <authorList>
            <person name="Varghese N."/>
            <person name="Submissions Spin"/>
        </authorList>
    </citation>
    <scope>NUCLEOTIDE SEQUENCE [LARGE SCALE GENOMIC DNA]</scope>
    <source>
        <strain evidence="2">DSM 43168</strain>
    </source>
</reference>
<dbReference type="AlphaFoldDB" id="A0A1C5ACB5"/>
<protein>
    <submittedName>
        <fullName evidence="1">Uncharacterized protein</fullName>
    </submittedName>
</protein>
<proteinExistence type="predicted"/>